<dbReference type="GO" id="GO:0015986">
    <property type="term" value="P:proton motive force-driven ATP synthesis"/>
    <property type="evidence" value="ECO:0007669"/>
    <property type="project" value="InterPro"/>
</dbReference>
<comment type="similarity">
    <text evidence="2">Belongs to the ATPase g subunit family.</text>
</comment>
<keyword evidence="6" id="KW-0406">Ion transport</keyword>
<dbReference type="AlphaFoldDB" id="A0A9N8VWJ1"/>
<accession>A0A9N8VWJ1</accession>
<evidence type="ECO:0000256" key="7">
    <source>
        <dbReference type="ARBA" id="ARBA00023128"/>
    </source>
</evidence>
<keyword evidence="3" id="KW-0813">Transport</keyword>
<dbReference type="GO" id="GO:0045259">
    <property type="term" value="C:proton-transporting ATP synthase complex"/>
    <property type="evidence" value="ECO:0007669"/>
    <property type="project" value="UniProtKB-KW"/>
</dbReference>
<evidence type="ECO:0000313" key="11">
    <source>
        <dbReference type="Proteomes" id="UP000789706"/>
    </source>
</evidence>
<keyword evidence="8" id="KW-0472">Membrane</keyword>
<keyword evidence="9" id="KW-0066">ATP synthesis</keyword>
<organism evidence="10 11">
    <name type="scientific">Diversispora eburnea</name>
    <dbReference type="NCBI Taxonomy" id="1213867"/>
    <lineage>
        <taxon>Eukaryota</taxon>
        <taxon>Fungi</taxon>
        <taxon>Fungi incertae sedis</taxon>
        <taxon>Mucoromycota</taxon>
        <taxon>Glomeromycotina</taxon>
        <taxon>Glomeromycetes</taxon>
        <taxon>Diversisporales</taxon>
        <taxon>Diversisporaceae</taxon>
        <taxon>Diversispora</taxon>
    </lineage>
</organism>
<evidence type="ECO:0000256" key="1">
    <source>
        <dbReference type="ARBA" id="ARBA00004325"/>
    </source>
</evidence>
<comment type="caution">
    <text evidence="10">The sequence shown here is derived from an EMBL/GenBank/DDBJ whole genome shotgun (WGS) entry which is preliminary data.</text>
</comment>
<evidence type="ECO:0000256" key="6">
    <source>
        <dbReference type="ARBA" id="ARBA00023065"/>
    </source>
</evidence>
<gene>
    <name evidence="10" type="ORF">DEBURN_LOCUS2800</name>
</gene>
<dbReference type="Proteomes" id="UP000789706">
    <property type="component" value="Unassembled WGS sequence"/>
</dbReference>
<keyword evidence="5" id="KW-0375">Hydrogen ion transport</keyword>
<evidence type="ECO:0000256" key="2">
    <source>
        <dbReference type="ARBA" id="ARBA00005699"/>
    </source>
</evidence>
<name>A0A9N8VWJ1_9GLOM</name>
<dbReference type="GO" id="GO:0015078">
    <property type="term" value="F:proton transmembrane transporter activity"/>
    <property type="evidence" value="ECO:0007669"/>
    <property type="project" value="InterPro"/>
</dbReference>
<dbReference type="OrthoDB" id="437at2759"/>
<dbReference type="Pfam" id="PF04718">
    <property type="entry name" value="ATP-synt_G"/>
    <property type="match status" value="1"/>
</dbReference>
<keyword evidence="7" id="KW-0496">Mitochondrion</keyword>
<keyword evidence="4" id="KW-0138">CF(0)</keyword>
<comment type="subcellular location">
    <subcellularLocation>
        <location evidence="1">Mitochondrion membrane</location>
    </subcellularLocation>
</comment>
<proteinExistence type="inferred from homology"/>
<protein>
    <submittedName>
        <fullName evidence="10">88_t:CDS:1</fullName>
    </submittedName>
</protein>
<evidence type="ECO:0000256" key="9">
    <source>
        <dbReference type="ARBA" id="ARBA00023310"/>
    </source>
</evidence>
<keyword evidence="11" id="KW-1185">Reference proteome</keyword>
<sequence length="124" mass="13943">MASLNFIRTAANFTVKPNNKNVTLFHLRNLTTAQQASNASKRLINILSRLAVIKEITKEVYVKEGLRPPSGSQISAAWEKLKNTKWQNLSLHDYKIIGVRSLECLGFFAIGEIIGRRSLIGYKV</sequence>
<evidence type="ECO:0000256" key="5">
    <source>
        <dbReference type="ARBA" id="ARBA00022781"/>
    </source>
</evidence>
<evidence type="ECO:0000256" key="8">
    <source>
        <dbReference type="ARBA" id="ARBA00023136"/>
    </source>
</evidence>
<evidence type="ECO:0000256" key="3">
    <source>
        <dbReference type="ARBA" id="ARBA00022448"/>
    </source>
</evidence>
<dbReference type="InterPro" id="IPR006808">
    <property type="entry name" value="ATP_synth_F0_gsu_mt"/>
</dbReference>
<reference evidence="10" key="1">
    <citation type="submission" date="2021-06" db="EMBL/GenBank/DDBJ databases">
        <authorList>
            <person name="Kallberg Y."/>
            <person name="Tangrot J."/>
            <person name="Rosling A."/>
        </authorList>
    </citation>
    <scope>NUCLEOTIDE SEQUENCE</scope>
    <source>
        <strain evidence="10">AZ414A</strain>
    </source>
</reference>
<dbReference type="EMBL" id="CAJVPK010000161">
    <property type="protein sequence ID" value="CAG8463458.1"/>
    <property type="molecule type" value="Genomic_DNA"/>
</dbReference>
<dbReference type="GO" id="GO:0031966">
    <property type="term" value="C:mitochondrial membrane"/>
    <property type="evidence" value="ECO:0007669"/>
    <property type="project" value="UniProtKB-SubCell"/>
</dbReference>
<evidence type="ECO:0000256" key="4">
    <source>
        <dbReference type="ARBA" id="ARBA00022547"/>
    </source>
</evidence>
<evidence type="ECO:0000313" key="10">
    <source>
        <dbReference type="EMBL" id="CAG8463458.1"/>
    </source>
</evidence>